<sequence length="174" mass="19478">MKKTILLVKSLMLTGILAVSCNDDNDYKCPEAFTGELTETETNFTGLWKLKSIVTEEEIDLTDDDIDNPTTDLFSQFTECQQDVAYNFNNDRSYSYLAGTTVTDCENKQTISGTWELNEASVLSLVVSCAKQSSIIEVNETNTEFTIETTYNFVDVNDISVTSVTTSTYEKETN</sequence>
<dbReference type="InterPro" id="IPR032168">
    <property type="entry name" value="DUF5004"/>
</dbReference>
<proteinExistence type="predicted"/>
<protein>
    <submittedName>
        <fullName evidence="2">DUF5004 domain-containing protein</fullName>
    </submittedName>
</protein>
<dbReference type="Pfam" id="PF16395">
    <property type="entry name" value="DUF5004"/>
    <property type="match status" value="1"/>
</dbReference>
<dbReference type="RefSeq" id="WP_188222276.1">
    <property type="nucleotide sequence ID" value="NZ_JACVXD010000001.1"/>
</dbReference>
<organism evidence="2 3">
    <name type="scientific">Aestuariibaculum marinum</name>
    <dbReference type="NCBI Taxonomy" id="2683592"/>
    <lineage>
        <taxon>Bacteria</taxon>
        <taxon>Pseudomonadati</taxon>
        <taxon>Bacteroidota</taxon>
        <taxon>Flavobacteriia</taxon>
        <taxon>Flavobacteriales</taxon>
        <taxon>Flavobacteriaceae</taxon>
    </lineage>
</organism>
<evidence type="ECO:0000313" key="3">
    <source>
        <dbReference type="Proteomes" id="UP000621516"/>
    </source>
</evidence>
<keyword evidence="3" id="KW-1185">Reference proteome</keyword>
<feature type="chain" id="PRO_5035158345" evidence="1">
    <location>
        <begin position="19"/>
        <end position="174"/>
    </location>
</feature>
<gene>
    <name evidence="2" type="ORF">ICJ85_02980</name>
</gene>
<evidence type="ECO:0000256" key="1">
    <source>
        <dbReference type="SAM" id="SignalP"/>
    </source>
</evidence>
<reference evidence="2 3" key="1">
    <citation type="journal article" date="2018" name="J. Microbiol.">
        <title>Aestuariibaculum marinum sp. nov., a marine bacterium isolated from seawater in South Korea.</title>
        <authorList>
            <person name="Choi J."/>
            <person name="Lee D."/>
            <person name="Jang J.H."/>
            <person name="Cha S."/>
            <person name="Seo T."/>
        </authorList>
    </citation>
    <scope>NUCLEOTIDE SEQUENCE [LARGE SCALE GENOMIC DNA]</scope>
    <source>
        <strain evidence="2 3">IP7</strain>
    </source>
</reference>
<name>A0A8J6U4I4_9FLAO</name>
<accession>A0A8J6U4I4</accession>
<dbReference type="EMBL" id="JACVXD010000001">
    <property type="protein sequence ID" value="MBD0822974.1"/>
    <property type="molecule type" value="Genomic_DNA"/>
</dbReference>
<comment type="caution">
    <text evidence="2">The sequence shown here is derived from an EMBL/GenBank/DDBJ whole genome shotgun (WGS) entry which is preliminary data.</text>
</comment>
<dbReference type="PROSITE" id="PS51257">
    <property type="entry name" value="PROKAR_LIPOPROTEIN"/>
    <property type="match status" value="1"/>
</dbReference>
<dbReference type="AlphaFoldDB" id="A0A8J6U4I4"/>
<feature type="signal peptide" evidence="1">
    <location>
        <begin position="1"/>
        <end position="18"/>
    </location>
</feature>
<dbReference type="Proteomes" id="UP000621516">
    <property type="component" value="Unassembled WGS sequence"/>
</dbReference>
<keyword evidence="1" id="KW-0732">Signal</keyword>
<evidence type="ECO:0000313" key="2">
    <source>
        <dbReference type="EMBL" id="MBD0822974.1"/>
    </source>
</evidence>